<dbReference type="SUPFAM" id="SSF52540">
    <property type="entry name" value="P-loop containing nucleoside triphosphate hydrolases"/>
    <property type="match status" value="1"/>
</dbReference>
<dbReference type="Proteomes" id="UP001564626">
    <property type="component" value="Unassembled WGS sequence"/>
</dbReference>
<comment type="caution">
    <text evidence="2">The sequence shown here is derived from an EMBL/GenBank/DDBJ whole genome shotgun (WGS) entry which is preliminary data.</text>
</comment>
<dbReference type="CDD" id="cd17923">
    <property type="entry name" value="DEXHc_Hrq1-like"/>
    <property type="match status" value="1"/>
</dbReference>
<reference evidence="2 3" key="1">
    <citation type="submission" date="2024-08" db="EMBL/GenBank/DDBJ databases">
        <title>Genome mining of Saccharopolyspora cebuensis PGLac3 from Nigerian medicinal plant.</title>
        <authorList>
            <person name="Ezeobiora C.E."/>
            <person name="Igbokwe N.H."/>
            <person name="Amin D.H."/>
            <person name="Mendie U.E."/>
        </authorList>
    </citation>
    <scope>NUCLEOTIDE SEQUENCE [LARGE SCALE GENOMIC DNA]</scope>
    <source>
        <strain evidence="2 3">PGLac3</strain>
    </source>
</reference>
<proteinExistence type="predicted"/>
<keyword evidence="2" id="KW-0378">Hydrolase</keyword>
<dbReference type="SMART" id="SM00487">
    <property type="entry name" value="DEXDc"/>
    <property type="match status" value="1"/>
</dbReference>
<feature type="domain" description="Helicase ATP-binding" evidence="1">
    <location>
        <begin position="102"/>
        <end position="277"/>
    </location>
</feature>
<accession>A0ABV4CG37</accession>
<dbReference type="PANTHER" id="PTHR47962:SF5">
    <property type="entry name" value="ATP-DEPENDENT HELICASE LHR-RELATED"/>
    <property type="match status" value="1"/>
</dbReference>
<organism evidence="2 3">
    <name type="scientific">Saccharopolyspora cebuensis</name>
    <dbReference type="NCBI Taxonomy" id="418759"/>
    <lineage>
        <taxon>Bacteria</taxon>
        <taxon>Bacillati</taxon>
        <taxon>Actinomycetota</taxon>
        <taxon>Actinomycetes</taxon>
        <taxon>Pseudonocardiales</taxon>
        <taxon>Pseudonocardiaceae</taxon>
        <taxon>Saccharopolyspora</taxon>
    </lineage>
</organism>
<dbReference type="PROSITE" id="PS51192">
    <property type="entry name" value="HELICASE_ATP_BIND_1"/>
    <property type="match status" value="1"/>
</dbReference>
<dbReference type="InterPro" id="IPR014001">
    <property type="entry name" value="Helicase_ATP-bd"/>
</dbReference>
<sequence length="885" mass="98466">MDVFQVHQQLITDYRGFTSGFSQVRDERVRQHVDDRMRSGDQWPDPYLSLNPNFEAGGSIDDLVREDLLHPDCSRVFRISKDEPTGFGGYDLTLHQHQREAIEVARGGASYVLTTGTGSGKSLSYIVPIVDSVLRERAAGTYRPGVKAIIVYPMNALANSQRFELEKFLQRGFGEGEAPVSFARYTGQDRERAAILADPPDILLTNYVMLELVLTRPEEREPLVLAAQDLRFLVLDELHTYRGRQGADVAMLVRRLREACASPSLQVVGTSATMTTEGSESDRRRKVAEVATGLFGVPVAAAHVIGETLRRATTADPADAAAIAECVDRGTPPDAVDAFVADPLAAWVEREFGLAEDAESGLPVRPAHPSTLPRAAKRLAEATARSDDVCRAAIEATLQRGAALLDPRTRRPLFAFRLHQFLSKGDNVYLSLEPEETRYITSRYQTVVPDGSPTGSERILLPAVFCRECGQEYLAVTRISEGGGSRFMSRQDQDVSGGDTISGYLFVSTDVPWPESAESAIIEQRIPESWLVTASDGSVQIAARRRADLPEVLSVDPAGYEVDEGGTSVAYVPSPFRFCLRCRVSYEQPRSNDFAKLASMAAEGRSSATSVITASVVRSLRAQPDLKKEARKLLAFADNRQDASLQSGHFNDFVQVTQLRGALYRALLENPDGLTHEMIEQRVTDALGLSLPDFAKTPDAKYATGRRTWEALRKIVGYRLYLDLERGWRITMPNLEQTGLLKIHYTDLPEIAADESVWVDRHFALRDDDPEHRQELMRLLADELRRVLAIDVDCFDELGFEQLQKLSDQYLEDPWGLGERETRPETGIAFARSGGRGTQRRHLYLSGYGAFGRFLMREKQFPRTEAKLTRDDSQKIIADMLAIMA</sequence>
<keyword evidence="2" id="KW-0547">Nucleotide-binding</keyword>
<dbReference type="PANTHER" id="PTHR47962">
    <property type="entry name" value="ATP-DEPENDENT HELICASE LHR-RELATED-RELATED"/>
    <property type="match status" value="1"/>
</dbReference>
<protein>
    <submittedName>
        <fullName evidence="2">DEAD/DEAH box helicase</fullName>
    </submittedName>
</protein>
<dbReference type="EMBL" id="JBGEHV010000017">
    <property type="protein sequence ID" value="MEY8040051.1"/>
    <property type="molecule type" value="Genomic_DNA"/>
</dbReference>
<keyword evidence="3" id="KW-1185">Reference proteome</keyword>
<dbReference type="InterPro" id="IPR052511">
    <property type="entry name" value="ATP-dep_Helicase"/>
</dbReference>
<gene>
    <name evidence="2" type="ORF">AB8O55_11650</name>
</gene>
<dbReference type="InterPro" id="IPR027417">
    <property type="entry name" value="P-loop_NTPase"/>
</dbReference>
<dbReference type="Pfam" id="PF00270">
    <property type="entry name" value="DEAD"/>
    <property type="match status" value="1"/>
</dbReference>
<dbReference type="GO" id="GO:0004386">
    <property type="term" value="F:helicase activity"/>
    <property type="evidence" value="ECO:0007669"/>
    <property type="project" value="UniProtKB-KW"/>
</dbReference>
<evidence type="ECO:0000313" key="3">
    <source>
        <dbReference type="Proteomes" id="UP001564626"/>
    </source>
</evidence>
<keyword evidence="2" id="KW-0067">ATP-binding</keyword>
<dbReference type="Gene3D" id="3.40.50.300">
    <property type="entry name" value="P-loop containing nucleotide triphosphate hydrolases"/>
    <property type="match status" value="1"/>
</dbReference>
<dbReference type="InterPro" id="IPR011545">
    <property type="entry name" value="DEAD/DEAH_box_helicase_dom"/>
</dbReference>
<keyword evidence="2" id="KW-0347">Helicase</keyword>
<name>A0ABV4CG37_9PSEU</name>
<evidence type="ECO:0000313" key="2">
    <source>
        <dbReference type="EMBL" id="MEY8040051.1"/>
    </source>
</evidence>
<evidence type="ECO:0000259" key="1">
    <source>
        <dbReference type="PROSITE" id="PS51192"/>
    </source>
</evidence>
<dbReference type="RefSeq" id="WP_369774788.1">
    <property type="nucleotide sequence ID" value="NZ_JBGEHV010000017.1"/>
</dbReference>